<keyword evidence="11" id="KW-0460">Magnesium</keyword>
<evidence type="ECO:0000256" key="7">
    <source>
        <dbReference type="ARBA" id="ARBA00022679"/>
    </source>
</evidence>
<dbReference type="GO" id="GO:0006397">
    <property type="term" value="P:mRNA processing"/>
    <property type="evidence" value="ECO:0007669"/>
    <property type="project" value="UniProtKB-KW"/>
</dbReference>
<evidence type="ECO:0000256" key="3">
    <source>
        <dbReference type="ARBA" id="ARBA00004123"/>
    </source>
</evidence>
<keyword evidence="17" id="KW-1133">Transmembrane helix</keyword>
<dbReference type="FunFam" id="3.30.460.10:FF:000002">
    <property type="entry name" value="Poly(A) polymerase alpha, putative"/>
    <property type="match status" value="1"/>
</dbReference>
<dbReference type="InterPro" id="IPR048840">
    <property type="entry name" value="PolA_pol_NTPase"/>
</dbReference>
<reference evidence="21 22" key="1">
    <citation type="submission" date="2019-09" db="EMBL/GenBank/DDBJ databases">
        <title>Bird 10,000 Genomes (B10K) Project - Family phase.</title>
        <authorList>
            <person name="Zhang G."/>
        </authorList>
    </citation>
    <scope>NUCLEOTIDE SEQUENCE [LARGE SCALE GENOMIC DNA]</scope>
    <source>
        <strain evidence="21">OUT-0004</strain>
    </source>
</reference>
<keyword evidence="9" id="KW-0547">Nucleotide-binding</keyword>
<feature type="compositionally biased region" description="Polar residues" evidence="16">
    <location>
        <begin position="534"/>
        <end position="544"/>
    </location>
</feature>
<dbReference type="Proteomes" id="UP000516988">
    <property type="component" value="Unassembled WGS sequence"/>
</dbReference>
<dbReference type="EMBL" id="VZSC01010530">
    <property type="protein sequence ID" value="NWX46236.1"/>
    <property type="molecule type" value="Genomic_DNA"/>
</dbReference>
<dbReference type="GO" id="GO:0031123">
    <property type="term" value="P:RNA 3'-end processing"/>
    <property type="evidence" value="ECO:0007669"/>
    <property type="project" value="InterPro"/>
</dbReference>
<dbReference type="Pfam" id="PF20750">
    <property type="entry name" value="PAP_NTPase"/>
    <property type="match status" value="1"/>
</dbReference>
<evidence type="ECO:0000256" key="9">
    <source>
        <dbReference type="ARBA" id="ARBA00022741"/>
    </source>
</evidence>
<feature type="region of interest" description="Disordered" evidence="16">
    <location>
        <begin position="500"/>
        <end position="544"/>
    </location>
</feature>
<comment type="subcellular location">
    <subcellularLocation>
        <location evidence="3">Nucleus</location>
    </subcellularLocation>
</comment>
<evidence type="ECO:0000256" key="10">
    <source>
        <dbReference type="ARBA" id="ARBA00022840"/>
    </source>
</evidence>
<sequence length="746" mass="83839">SHSTSRRLNQPQRQYGITSPISLAPPKDIDCIQTQKLVEAMKPFGVFEDEEELNHRLVVLGKLNNLVKEWISELGESKDLPPSIAADVGGKIFTFGSYRLGVHTKGADIDAVCVAPRHVERSDFFQSFFEKLKHQEEIKNLRAVEDAYVPVVKFEFDGIEIDLVFARLSMQTISDNLDLGDDSCLRSLDIRCIRSLNGCRVTDEILNLVPNKENFRLTLRAIKLWAKRRGIYSNMLGFLGGVSWAMLVARVCQLYPNALASTLVYKFFLIFSKWEWPKPVLLKQPEESNLNLPVWDPRVNPLDRYHVMPIITPAYPQQNSTYNVSTSTRAIMVEEFKHGLAVTNDVLQGKSEWSKLFEPLNFFQKYKHYIVLTASASTKEHHLEWIGLVESKIRVLVGNLERNEFITIAHVKPQSFPGNQELHKQSGYVSLWFLGIVFIKNAEGVNIDLTYVIQSFTDTVYRQANNLNVLKEGMKIEATHVKRKHLHYFLPAETLQKRKKQNVPDISQNASGLQCKRTSSSGSCLDSSGDTDSRTPYNSSSLNKISKLDTSTAEIERNAVCQRSNGANNRERITHVAVPSVSKGLFNPVIDSKMEGTATVRTLGRPSGCTIPRRNTVSQFRAHFVQGQRELSGTLVREPKNTAPEQPYSLNSEGGHSPTSGECPKKPIDREKLTGQDSAFKDGANPEDVRRSTENDVLGGKSMLIPIMNTSRSQRLSSKELPDSSSPVPTNSIRIIKRSIKLTLNG</sequence>
<keyword evidence="10" id="KW-0067">ATP-binding</keyword>
<gene>
    <name evidence="21" type="primary">Papolg</name>
    <name evidence="21" type="ORF">STECAR_R03460</name>
</gene>
<keyword evidence="7" id="KW-0808">Transferase</keyword>
<keyword evidence="8" id="KW-0479">Metal-binding</keyword>
<comment type="similarity">
    <text evidence="4">Belongs to the poly(A) polymerase family.</text>
</comment>
<evidence type="ECO:0000313" key="21">
    <source>
        <dbReference type="EMBL" id="NWX46236.1"/>
    </source>
</evidence>
<dbReference type="Gene3D" id="3.30.460.10">
    <property type="entry name" value="Beta Polymerase, domain 2"/>
    <property type="match status" value="1"/>
</dbReference>
<name>A0A7K6WHW9_STECA</name>
<comment type="catalytic activity">
    <reaction evidence="15">
        <text>RNA(n) + ATP = RNA(n)-3'-adenine ribonucleotide + diphosphate</text>
        <dbReference type="Rhea" id="RHEA:11332"/>
        <dbReference type="Rhea" id="RHEA-COMP:14527"/>
        <dbReference type="Rhea" id="RHEA-COMP:17347"/>
        <dbReference type="ChEBI" id="CHEBI:30616"/>
        <dbReference type="ChEBI" id="CHEBI:33019"/>
        <dbReference type="ChEBI" id="CHEBI:140395"/>
        <dbReference type="ChEBI" id="CHEBI:173115"/>
        <dbReference type="EC" id="2.7.7.19"/>
    </reaction>
</comment>
<dbReference type="CDD" id="cd05402">
    <property type="entry name" value="NT_PAP_TUTase"/>
    <property type="match status" value="1"/>
</dbReference>
<dbReference type="InterPro" id="IPR007010">
    <property type="entry name" value="PolA_pol_RNA-bd_dom"/>
</dbReference>
<dbReference type="AlphaFoldDB" id="A0A7K6WHW9"/>
<dbReference type="SUPFAM" id="SSF81631">
    <property type="entry name" value="PAP/OAS1 substrate-binding domain"/>
    <property type="match status" value="1"/>
</dbReference>
<dbReference type="FunFam" id="1.10.1410.10:FF:000001">
    <property type="entry name" value="Putative poly(A) polymerase gamma"/>
    <property type="match status" value="1"/>
</dbReference>
<evidence type="ECO:0000256" key="17">
    <source>
        <dbReference type="SAM" id="Phobius"/>
    </source>
</evidence>
<comment type="cofactor">
    <cofactor evidence="2">
        <name>Mg(2+)</name>
        <dbReference type="ChEBI" id="CHEBI:18420"/>
    </cofactor>
</comment>
<keyword evidence="13" id="KW-0464">Manganese</keyword>
<dbReference type="PANTHER" id="PTHR10682">
    <property type="entry name" value="POLY A POLYMERASE"/>
    <property type="match status" value="1"/>
</dbReference>
<keyword evidence="14" id="KW-0539">Nucleus</keyword>
<evidence type="ECO:0000256" key="14">
    <source>
        <dbReference type="ARBA" id="ARBA00023242"/>
    </source>
</evidence>
<feature type="compositionally biased region" description="Low complexity" evidence="16">
    <location>
        <begin position="518"/>
        <end position="530"/>
    </location>
</feature>
<evidence type="ECO:0000313" key="22">
    <source>
        <dbReference type="Proteomes" id="UP000516988"/>
    </source>
</evidence>
<keyword evidence="6" id="KW-0507">mRNA processing</keyword>
<evidence type="ECO:0000256" key="4">
    <source>
        <dbReference type="ARBA" id="ARBA00010912"/>
    </source>
</evidence>
<evidence type="ECO:0000256" key="12">
    <source>
        <dbReference type="ARBA" id="ARBA00022884"/>
    </source>
</evidence>
<feature type="region of interest" description="Disordered" evidence="16">
    <location>
        <begin position="1"/>
        <end position="21"/>
    </location>
</feature>
<dbReference type="PANTHER" id="PTHR10682:SF6">
    <property type="entry name" value="POLY(A) POLYMERASE GAMMA"/>
    <property type="match status" value="1"/>
</dbReference>
<evidence type="ECO:0000256" key="6">
    <source>
        <dbReference type="ARBA" id="ARBA00022664"/>
    </source>
</evidence>
<comment type="cofactor">
    <cofactor evidence="1">
        <name>Mn(2+)</name>
        <dbReference type="ChEBI" id="CHEBI:29035"/>
    </cofactor>
</comment>
<evidence type="ECO:0000256" key="2">
    <source>
        <dbReference type="ARBA" id="ARBA00001946"/>
    </source>
</evidence>
<dbReference type="InterPro" id="IPR007012">
    <property type="entry name" value="PolA_pol_cen_dom"/>
</dbReference>
<evidence type="ECO:0000256" key="5">
    <source>
        <dbReference type="ARBA" id="ARBA00012388"/>
    </source>
</evidence>
<dbReference type="SUPFAM" id="SSF81301">
    <property type="entry name" value="Nucleotidyltransferase"/>
    <property type="match status" value="1"/>
</dbReference>
<dbReference type="InterPro" id="IPR011068">
    <property type="entry name" value="NuclTrfase_I-like_C"/>
</dbReference>
<feature type="compositionally biased region" description="Basic and acidic residues" evidence="16">
    <location>
        <begin position="663"/>
        <end position="674"/>
    </location>
</feature>
<dbReference type="SUPFAM" id="SSF55003">
    <property type="entry name" value="PAP/Archaeal CCA-adding enzyme, C-terminal domain"/>
    <property type="match status" value="1"/>
</dbReference>
<dbReference type="GO" id="GO:1990817">
    <property type="term" value="F:poly(A) RNA polymerase activity"/>
    <property type="evidence" value="ECO:0007669"/>
    <property type="project" value="UniProtKB-EC"/>
</dbReference>
<accession>A0A7K6WHW9</accession>
<proteinExistence type="inferred from homology"/>
<feature type="domain" description="Poly(A) polymerase nucleotidyltransferase" evidence="20">
    <location>
        <begin position="16"/>
        <end position="209"/>
    </location>
</feature>
<evidence type="ECO:0000256" key="16">
    <source>
        <dbReference type="SAM" id="MobiDB-lite"/>
    </source>
</evidence>
<dbReference type="Gene3D" id="1.10.1410.10">
    <property type="match status" value="1"/>
</dbReference>
<keyword evidence="22" id="KW-1185">Reference proteome</keyword>
<keyword evidence="17" id="KW-0812">Transmembrane</keyword>
<organism evidence="21 22">
    <name type="scientific">Steatornis caripensis</name>
    <name type="common">Oilbird</name>
    <dbReference type="NCBI Taxonomy" id="48435"/>
    <lineage>
        <taxon>Eukaryota</taxon>
        <taxon>Metazoa</taxon>
        <taxon>Chordata</taxon>
        <taxon>Craniata</taxon>
        <taxon>Vertebrata</taxon>
        <taxon>Euteleostomi</taxon>
        <taxon>Archelosauria</taxon>
        <taxon>Archosauria</taxon>
        <taxon>Dinosauria</taxon>
        <taxon>Saurischia</taxon>
        <taxon>Theropoda</taxon>
        <taxon>Coelurosauria</taxon>
        <taxon>Aves</taxon>
        <taxon>Neognathae</taxon>
        <taxon>Neoaves</taxon>
        <taxon>Strisores</taxon>
        <taxon>Caprimulgiformes</taxon>
        <taxon>Steatornithidae</taxon>
        <taxon>Steatornis</taxon>
    </lineage>
</organism>
<dbReference type="GO" id="GO:0005524">
    <property type="term" value="F:ATP binding"/>
    <property type="evidence" value="ECO:0007669"/>
    <property type="project" value="UniProtKB-KW"/>
</dbReference>
<evidence type="ECO:0000256" key="8">
    <source>
        <dbReference type="ARBA" id="ARBA00022723"/>
    </source>
</evidence>
<dbReference type="Pfam" id="PF04928">
    <property type="entry name" value="PAP_central"/>
    <property type="match status" value="1"/>
</dbReference>
<feature type="domain" description="Poly(A) polymerase RNA-binding" evidence="18">
    <location>
        <begin position="361"/>
        <end position="424"/>
    </location>
</feature>
<dbReference type="GO" id="GO:0003723">
    <property type="term" value="F:RNA binding"/>
    <property type="evidence" value="ECO:0007669"/>
    <property type="project" value="UniProtKB-KW"/>
</dbReference>
<feature type="non-terminal residue" evidence="21">
    <location>
        <position position="1"/>
    </location>
</feature>
<dbReference type="OrthoDB" id="412748at2759"/>
<feature type="non-terminal residue" evidence="21">
    <location>
        <position position="746"/>
    </location>
</feature>
<feature type="transmembrane region" description="Helical" evidence="17">
    <location>
        <begin position="230"/>
        <end position="249"/>
    </location>
</feature>
<evidence type="ECO:0000259" key="18">
    <source>
        <dbReference type="Pfam" id="PF04926"/>
    </source>
</evidence>
<keyword evidence="12" id="KW-0694">RNA-binding</keyword>
<dbReference type="GO" id="GO:0005634">
    <property type="term" value="C:nucleus"/>
    <property type="evidence" value="ECO:0007669"/>
    <property type="project" value="UniProtKB-SubCell"/>
</dbReference>
<feature type="compositionally biased region" description="Polar residues" evidence="16">
    <location>
        <begin position="648"/>
        <end position="660"/>
    </location>
</feature>
<evidence type="ECO:0000259" key="20">
    <source>
        <dbReference type="Pfam" id="PF20750"/>
    </source>
</evidence>
<feature type="region of interest" description="Disordered" evidence="16">
    <location>
        <begin position="630"/>
        <end position="730"/>
    </location>
</feature>
<evidence type="ECO:0000256" key="13">
    <source>
        <dbReference type="ARBA" id="ARBA00023211"/>
    </source>
</evidence>
<feature type="domain" description="Poly(A) polymerase central" evidence="19">
    <location>
        <begin position="214"/>
        <end position="358"/>
    </location>
</feature>
<dbReference type="Gene3D" id="3.30.70.590">
    <property type="entry name" value="Poly(A) polymerase predicted RNA binding domain"/>
    <property type="match status" value="1"/>
</dbReference>
<dbReference type="GO" id="GO:0046872">
    <property type="term" value="F:metal ion binding"/>
    <property type="evidence" value="ECO:0007669"/>
    <property type="project" value="UniProtKB-KW"/>
</dbReference>
<keyword evidence="17" id="KW-0472">Membrane</keyword>
<comment type="caution">
    <text evidence="21">The sequence shown here is derived from an EMBL/GenBank/DDBJ whole genome shotgun (WGS) entry which is preliminary data.</text>
</comment>
<protein>
    <recommendedName>
        <fullName evidence="5">polynucleotide adenylyltransferase</fullName>
        <ecNumber evidence="5">2.7.7.19</ecNumber>
    </recommendedName>
</protein>
<evidence type="ECO:0000256" key="1">
    <source>
        <dbReference type="ARBA" id="ARBA00001936"/>
    </source>
</evidence>
<dbReference type="FunFam" id="3.30.70.590:FF:000001">
    <property type="entry name" value="Putative poly(A) polymerase gamma"/>
    <property type="match status" value="1"/>
</dbReference>
<dbReference type="Pfam" id="PF04926">
    <property type="entry name" value="PAP_RNA-bind"/>
    <property type="match status" value="1"/>
</dbReference>
<evidence type="ECO:0000259" key="19">
    <source>
        <dbReference type="Pfam" id="PF04928"/>
    </source>
</evidence>
<evidence type="ECO:0000256" key="11">
    <source>
        <dbReference type="ARBA" id="ARBA00022842"/>
    </source>
</evidence>
<evidence type="ECO:0000256" key="15">
    <source>
        <dbReference type="ARBA" id="ARBA00048830"/>
    </source>
</evidence>
<dbReference type="InterPro" id="IPR043519">
    <property type="entry name" value="NT_sf"/>
</dbReference>
<dbReference type="EC" id="2.7.7.19" evidence="5"/>